<dbReference type="Proteomes" id="UP000294644">
    <property type="component" value="Unassembled WGS sequence"/>
</dbReference>
<keyword evidence="2" id="KW-1185">Reference proteome</keyword>
<comment type="caution">
    <text evidence="1">The sequence shown here is derived from an EMBL/GenBank/DDBJ whole genome shotgun (WGS) entry which is preliminary data.</text>
</comment>
<evidence type="ECO:0000313" key="2">
    <source>
        <dbReference type="Proteomes" id="UP000294644"/>
    </source>
</evidence>
<dbReference type="RefSeq" id="WP_132066987.1">
    <property type="nucleotide sequence ID" value="NZ_SMFN01000018.1"/>
</dbReference>
<dbReference type="AlphaFoldDB" id="A0A4R5CR50"/>
<evidence type="ECO:0000313" key="1">
    <source>
        <dbReference type="EMBL" id="TDE01830.1"/>
    </source>
</evidence>
<reference evidence="1 2" key="1">
    <citation type="submission" date="2019-03" db="EMBL/GenBank/DDBJ databases">
        <title>Flavobacterium LB-D12 sp. nov., isolated from arctic soil.</title>
        <authorList>
            <person name="Chaudhary D.K."/>
        </authorList>
    </citation>
    <scope>NUCLEOTIDE SEQUENCE [LARGE SCALE GENOMIC DNA]</scope>
    <source>
        <strain evidence="1 2">LB-D12</strain>
    </source>
</reference>
<dbReference type="OrthoDB" id="1376207at2"/>
<organism evidence="1 2">
    <name type="scientific">Flavobacterium sandaracinum</name>
    <dbReference type="NCBI Taxonomy" id="2541733"/>
    <lineage>
        <taxon>Bacteria</taxon>
        <taxon>Pseudomonadati</taxon>
        <taxon>Bacteroidota</taxon>
        <taxon>Flavobacteriia</taxon>
        <taxon>Flavobacteriales</taxon>
        <taxon>Flavobacteriaceae</taxon>
        <taxon>Flavobacterium</taxon>
    </lineage>
</organism>
<sequence length="66" mass="7418">KVNGEHSLIMLVYNIKRSINILGVPDLIAKLKNWKSPYKTKGVLVLKRAILRLFNDLFGLDLAIAA</sequence>
<feature type="non-terminal residue" evidence="1">
    <location>
        <position position="1"/>
    </location>
</feature>
<proteinExistence type="predicted"/>
<accession>A0A4R5CR50</accession>
<gene>
    <name evidence="1" type="ORF">E0F91_13495</name>
</gene>
<name>A0A4R5CR50_9FLAO</name>
<dbReference type="EMBL" id="SMFN01000018">
    <property type="protein sequence ID" value="TDE01830.1"/>
    <property type="molecule type" value="Genomic_DNA"/>
</dbReference>
<protein>
    <submittedName>
        <fullName evidence="1">Uncharacterized protein</fullName>
    </submittedName>
</protein>